<reference evidence="2 3" key="1">
    <citation type="journal article" date="2016" name="Nat. Commun.">
        <title>Thousands of microbial genomes shed light on interconnected biogeochemical processes in an aquifer system.</title>
        <authorList>
            <person name="Anantharaman K."/>
            <person name="Brown C.T."/>
            <person name="Hug L.A."/>
            <person name="Sharon I."/>
            <person name="Castelle C.J."/>
            <person name="Probst A.J."/>
            <person name="Thomas B.C."/>
            <person name="Singh A."/>
            <person name="Wilkins M.J."/>
            <person name="Karaoz U."/>
            <person name="Brodie E.L."/>
            <person name="Williams K.H."/>
            <person name="Hubbard S.S."/>
            <person name="Banfield J.F."/>
        </authorList>
    </citation>
    <scope>NUCLEOTIDE SEQUENCE [LARGE SCALE GENOMIC DNA]</scope>
</reference>
<feature type="transmembrane region" description="Helical" evidence="1">
    <location>
        <begin position="12"/>
        <end position="36"/>
    </location>
</feature>
<organism evidence="2 3">
    <name type="scientific">Candidatus Nomurabacteria bacterium GWB1_40_6</name>
    <dbReference type="NCBI Taxonomy" id="1801727"/>
    <lineage>
        <taxon>Bacteria</taxon>
        <taxon>Candidatus Nomuraibacteriota</taxon>
    </lineage>
</organism>
<name>A0A1F6TJZ8_9BACT</name>
<dbReference type="Proteomes" id="UP000176484">
    <property type="component" value="Unassembled WGS sequence"/>
</dbReference>
<evidence type="ECO:0000313" key="3">
    <source>
        <dbReference type="Proteomes" id="UP000176484"/>
    </source>
</evidence>
<dbReference type="AlphaFoldDB" id="A0A1F6TJZ8"/>
<comment type="caution">
    <text evidence="2">The sequence shown here is derived from an EMBL/GenBank/DDBJ whole genome shotgun (WGS) entry which is preliminary data.</text>
</comment>
<keyword evidence="1" id="KW-0472">Membrane</keyword>
<proteinExistence type="predicted"/>
<gene>
    <name evidence="2" type="ORF">A2121_00450</name>
</gene>
<protein>
    <recommendedName>
        <fullName evidence="4">Type 4 fimbrial biogenesis protein PilX N-terminal domain-containing protein</fullName>
    </recommendedName>
</protein>
<sequence length="145" mass="15584">MIKENIKQNRGFVILFAVTLSSVLLAIALGVANISLKEIKFGTSAKNTNDAFFAADTGIEYVLYNDKSGSLNYVPPAGGEAEWDIVVPGTGSSGTSCAKVHIYKNNFNTAIPVVTNIVSRGYDVGDATCESTNPDRVEREIEVNY</sequence>
<keyword evidence="1" id="KW-0812">Transmembrane</keyword>
<evidence type="ECO:0000313" key="2">
    <source>
        <dbReference type="EMBL" id="OGI45431.1"/>
    </source>
</evidence>
<keyword evidence="1" id="KW-1133">Transmembrane helix</keyword>
<dbReference type="EMBL" id="MFTD01000049">
    <property type="protein sequence ID" value="OGI45431.1"/>
    <property type="molecule type" value="Genomic_DNA"/>
</dbReference>
<evidence type="ECO:0000256" key="1">
    <source>
        <dbReference type="SAM" id="Phobius"/>
    </source>
</evidence>
<evidence type="ECO:0008006" key="4">
    <source>
        <dbReference type="Google" id="ProtNLM"/>
    </source>
</evidence>
<accession>A0A1F6TJZ8</accession>